<accession>A0A346NMB4</accession>
<dbReference type="AlphaFoldDB" id="A0A346NMB4"/>
<feature type="signal peptide" evidence="1">
    <location>
        <begin position="1"/>
        <end position="19"/>
    </location>
</feature>
<keyword evidence="4" id="KW-1185">Reference proteome</keyword>
<evidence type="ECO:0000313" key="4">
    <source>
        <dbReference type="Proteomes" id="UP000262073"/>
    </source>
</evidence>
<keyword evidence="1" id="KW-0732">Signal</keyword>
<dbReference type="GO" id="GO:0004519">
    <property type="term" value="F:endonuclease activity"/>
    <property type="evidence" value="ECO:0007669"/>
    <property type="project" value="UniProtKB-KW"/>
</dbReference>
<evidence type="ECO:0000313" key="3">
    <source>
        <dbReference type="EMBL" id="AXR06671.1"/>
    </source>
</evidence>
<feature type="chain" id="PRO_5016633081" evidence="1">
    <location>
        <begin position="20"/>
        <end position="239"/>
    </location>
</feature>
<dbReference type="PANTHER" id="PTHR24094">
    <property type="entry name" value="SECRETED PROTEIN"/>
    <property type="match status" value="1"/>
</dbReference>
<dbReference type="InterPro" id="IPR011089">
    <property type="entry name" value="GmrSD_C"/>
</dbReference>
<evidence type="ECO:0000259" key="2">
    <source>
        <dbReference type="Pfam" id="PF07510"/>
    </source>
</evidence>
<dbReference type="Proteomes" id="UP000262073">
    <property type="component" value="Chromosome"/>
</dbReference>
<keyword evidence="3" id="KW-0378">Hydrolase</keyword>
<organism evidence="3 4">
    <name type="scientific">Salinimonas sediminis</name>
    <dbReference type="NCBI Taxonomy" id="2303538"/>
    <lineage>
        <taxon>Bacteria</taxon>
        <taxon>Pseudomonadati</taxon>
        <taxon>Pseudomonadota</taxon>
        <taxon>Gammaproteobacteria</taxon>
        <taxon>Alteromonadales</taxon>
        <taxon>Alteromonadaceae</taxon>
        <taxon>Alteromonas/Salinimonas group</taxon>
        <taxon>Salinimonas</taxon>
    </lineage>
</organism>
<name>A0A346NMB4_9ALTE</name>
<dbReference type="PANTHER" id="PTHR24094:SF15">
    <property type="entry name" value="AMP-DEPENDENT SYNTHETASE_LIGASE DOMAIN-CONTAINING PROTEIN-RELATED"/>
    <property type="match status" value="1"/>
</dbReference>
<evidence type="ECO:0000256" key="1">
    <source>
        <dbReference type="SAM" id="SignalP"/>
    </source>
</evidence>
<proteinExistence type="predicted"/>
<feature type="domain" description="GmrSD restriction endonucleases C-terminal" evidence="2">
    <location>
        <begin position="101"/>
        <end position="232"/>
    </location>
</feature>
<dbReference type="KEGG" id="salm:D0Y50_09980"/>
<dbReference type="PROSITE" id="PS51257">
    <property type="entry name" value="PROKAR_LIPOPROTEIN"/>
    <property type="match status" value="1"/>
</dbReference>
<dbReference type="OrthoDB" id="5196645at2"/>
<dbReference type="Pfam" id="PF07510">
    <property type="entry name" value="GmrSD_C"/>
    <property type="match status" value="1"/>
</dbReference>
<sequence length="239" mass="26811">MLKIRFLPLAMSISLLACAPNSIAEPVKLSNSGICHDQGSNWYSRTKNFDAFGSMEQCVSNGGRPYSGYRPTGANINISEGYDRKLFPHWLDIDSDCQDTRAEVLIYQSLKKVSYSGNRACYVSIGHWYDPYTNTTFTDDDDLDIDHIVPLKWAYDHGADKWDTEKRASLANDFENLLAVSSSANRSKGAKGPTQWLPSNQSYRCEYIAKFTGIVHKYGLTFTSSEQHTLNKMSNACSV</sequence>
<dbReference type="EMBL" id="CP031769">
    <property type="protein sequence ID" value="AXR06671.1"/>
    <property type="molecule type" value="Genomic_DNA"/>
</dbReference>
<gene>
    <name evidence="3" type="ORF">D0Y50_09980</name>
</gene>
<reference evidence="3 4" key="1">
    <citation type="submission" date="2018-08" db="EMBL/GenBank/DDBJ databases">
        <title>Salinimonas sediminis sp. nov., a piezophilic bacterium isolated from a deep-sea sediment sample from the New Britain Trench.</title>
        <authorList>
            <person name="Cao J."/>
        </authorList>
    </citation>
    <scope>NUCLEOTIDE SEQUENCE [LARGE SCALE GENOMIC DNA]</scope>
    <source>
        <strain evidence="3 4">N102</strain>
    </source>
</reference>
<keyword evidence="3" id="KW-0540">Nuclease</keyword>
<dbReference type="Gene3D" id="1.10.30.50">
    <property type="match status" value="1"/>
</dbReference>
<keyword evidence="3" id="KW-0255">Endonuclease</keyword>
<dbReference type="RefSeq" id="WP_117316765.1">
    <property type="nucleotide sequence ID" value="NZ_CP031769.1"/>
</dbReference>
<protein>
    <submittedName>
        <fullName evidence="3">HNH endonuclease</fullName>
    </submittedName>
</protein>